<dbReference type="InterPro" id="IPR016181">
    <property type="entry name" value="Acyl_CoA_acyltransferase"/>
</dbReference>
<accession>A0A9X2EFN6</accession>
<reference evidence="3" key="1">
    <citation type="submission" date="2022-06" db="EMBL/GenBank/DDBJ databases">
        <title>Sphingomicrobium sedimins sp. nov., a marine bacterium isolated from tidal flat.</title>
        <authorList>
            <person name="Kim C.-H."/>
            <person name="Yoo Y."/>
            <person name="Kim J.-J."/>
        </authorList>
    </citation>
    <scope>NUCLEOTIDE SEQUENCE</scope>
    <source>
        <strain evidence="3">GRR-S6-50</strain>
    </source>
</reference>
<dbReference type="AlphaFoldDB" id="A0A9X2EFN6"/>
<dbReference type="Gene3D" id="3.40.630.30">
    <property type="match status" value="1"/>
</dbReference>
<evidence type="ECO:0000313" key="4">
    <source>
        <dbReference type="Proteomes" id="UP001155128"/>
    </source>
</evidence>
<gene>
    <name evidence="3" type="ORF">NDO55_01715</name>
</gene>
<dbReference type="InterPro" id="IPR031165">
    <property type="entry name" value="GNAT_YJDJ"/>
</dbReference>
<dbReference type="EMBL" id="JAMSHT010000001">
    <property type="protein sequence ID" value="MCM8556536.1"/>
    <property type="molecule type" value="Genomic_DNA"/>
</dbReference>
<dbReference type="PROSITE" id="PS51729">
    <property type="entry name" value="GNAT_YJDJ"/>
    <property type="match status" value="1"/>
</dbReference>
<dbReference type="GO" id="GO:0016747">
    <property type="term" value="F:acyltransferase activity, transferring groups other than amino-acyl groups"/>
    <property type="evidence" value="ECO:0007669"/>
    <property type="project" value="InterPro"/>
</dbReference>
<dbReference type="PROSITE" id="PS51186">
    <property type="entry name" value="GNAT"/>
    <property type="match status" value="1"/>
</dbReference>
<dbReference type="PANTHER" id="PTHR31435:SF10">
    <property type="entry name" value="BSR4717 PROTEIN"/>
    <property type="match status" value="1"/>
</dbReference>
<dbReference type="SUPFAM" id="SSF55729">
    <property type="entry name" value="Acyl-CoA N-acyltransferases (Nat)"/>
    <property type="match status" value="1"/>
</dbReference>
<dbReference type="PANTHER" id="PTHR31435">
    <property type="entry name" value="PROTEIN NATD1"/>
    <property type="match status" value="1"/>
</dbReference>
<name>A0A9X2EFN6_9SPHN</name>
<dbReference type="CDD" id="cd04301">
    <property type="entry name" value="NAT_SF"/>
    <property type="match status" value="1"/>
</dbReference>
<protein>
    <submittedName>
        <fullName evidence="3">GNAT family N-acetyltransferase</fullName>
    </submittedName>
</protein>
<proteinExistence type="predicted"/>
<evidence type="ECO:0000259" key="1">
    <source>
        <dbReference type="PROSITE" id="PS51186"/>
    </source>
</evidence>
<dbReference type="RefSeq" id="WP_252111826.1">
    <property type="nucleotide sequence ID" value="NZ_JAMSHT010000001.1"/>
</dbReference>
<dbReference type="InterPro" id="IPR000182">
    <property type="entry name" value="GNAT_dom"/>
</dbReference>
<evidence type="ECO:0000313" key="3">
    <source>
        <dbReference type="EMBL" id="MCM8556536.1"/>
    </source>
</evidence>
<dbReference type="InterPro" id="IPR045057">
    <property type="entry name" value="Gcn5-rel_NAT"/>
</dbReference>
<feature type="domain" description="N-acetyltransferase" evidence="1">
    <location>
        <begin position="1"/>
        <end position="95"/>
    </location>
</feature>
<sequence length="95" mass="10688">MDIQFEEENGRGRWHVMPKEGDEAAEMTFSRTNAELIMIDHTFVPPSARGQGLGEKLAERAYADAKEKGWKIIPVCPFFKAQASRHGWGDIVQGI</sequence>
<dbReference type="Pfam" id="PF14542">
    <property type="entry name" value="Acetyltransf_CG"/>
    <property type="match status" value="1"/>
</dbReference>
<comment type="caution">
    <text evidence="3">The sequence shown here is derived from an EMBL/GenBank/DDBJ whole genome shotgun (WGS) entry which is preliminary data.</text>
</comment>
<organism evidence="3 4">
    <name type="scientific">Sphingomicrobium sediminis</name>
    <dbReference type="NCBI Taxonomy" id="2950949"/>
    <lineage>
        <taxon>Bacteria</taxon>
        <taxon>Pseudomonadati</taxon>
        <taxon>Pseudomonadota</taxon>
        <taxon>Alphaproteobacteria</taxon>
        <taxon>Sphingomonadales</taxon>
        <taxon>Sphingomonadaceae</taxon>
        <taxon>Sphingomicrobium</taxon>
    </lineage>
</organism>
<feature type="domain" description="N-acetyltransferase" evidence="2">
    <location>
        <begin position="6"/>
        <end position="95"/>
    </location>
</feature>
<evidence type="ECO:0000259" key="2">
    <source>
        <dbReference type="PROSITE" id="PS51729"/>
    </source>
</evidence>
<keyword evidence="4" id="KW-1185">Reference proteome</keyword>
<dbReference type="Proteomes" id="UP001155128">
    <property type="component" value="Unassembled WGS sequence"/>
</dbReference>